<evidence type="ECO:0000256" key="1">
    <source>
        <dbReference type="ARBA" id="ARBA00023015"/>
    </source>
</evidence>
<dbReference type="Pfam" id="PF13377">
    <property type="entry name" value="Peripla_BP_3"/>
    <property type="match status" value="1"/>
</dbReference>
<dbReference type="InterPro" id="IPR028082">
    <property type="entry name" value="Peripla_BP_I"/>
</dbReference>
<dbReference type="SUPFAM" id="SSF47413">
    <property type="entry name" value="lambda repressor-like DNA-binding domains"/>
    <property type="match status" value="1"/>
</dbReference>
<evidence type="ECO:0000313" key="6">
    <source>
        <dbReference type="Proteomes" id="UP001462961"/>
    </source>
</evidence>
<feature type="domain" description="HTH lacI-type" evidence="4">
    <location>
        <begin position="44"/>
        <end position="99"/>
    </location>
</feature>
<dbReference type="InterPro" id="IPR010982">
    <property type="entry name" value="Lambda_DNA-bd_dom_sf"/>
</dbReference>
<protein>
    <submittedName>
        <fullName evidence="5">LacI family DNA-binding transcriptional regulator</fullName>
    </submittedName>
</protein>
<evidence type="ECO:0000256" key="2">
    <source>
        <dbReference type="ARBA" id="ARBA00023125"/>
    </source>
</evidence>
<keyword evidence="2 5" id="KW-0238">DNA-binding</keyword>
<dbReference type="Gene3D" id="3.40.50.2300">
    <property type="match status" value="2"/>
</dbReference>
<dbReference type="RefSeq" id="WP_233445434.1">
    <property type="nucleotide sequence ID" value="NZ_JAKUCO010000110.1"/>
</dbReference>
<keyword evidence="6" id="KW-1185">Reference proteome</keyword>
<dbReference type="GO" id="GO:0003677">
    <property type="term" value="F:DNA binding"/>
    <property type="evidence" value="ECO:0007669"/>
    <property type="project" value="UniProtKB-KW"/>
</dbReference>
<dbReference type="InterPro" id="IPR046335">
    <property type="entry name" value="LacI/GalR-like_sensor"/>
</dbReference>
<dbReference type="PANTHER" id="PTHR30146:SF109">
    <property type="entry name" value="HTH-TYPE TRANSCRIPTIONAL REGULATOR GALS"/>
    <property type="match status" value="1"/>
</dbReference>
<dbReference type="Gene3D" id="1.10.260.40">
    <property type="entry name" value="lambda repressor-like DNA-binding domains"/>
    <property type="match status" value="1"/>
</dbReference>
<keyword evidence="3" id="KW-0804">Transcription</keyword>
<dbReference type="CDD" id="cd06278">
    <property type="entry name" value="PBP1_LacI-like"/>
    <property type="match status" value="1"/>
</dbReference>
<dbReference type="PANTHER" id="PTHR30146">
    <property type="entry name" value="LACI-RELATED TRANSCRIPTIONAL REPRESSOR"/>
    <property type="match status" value="1"/>
</dbReference>
<dbReference type="SUPFAM" id="SSF53822">
    <property type="entry name" value="Periplasmic binding protein-like I"/>
    <property type="match status" value="1"/>
</dbReference>
<comment type="caution">
    <text evidence="5">The sequence shown here is derived from an EMBL/GenBank/DDBJ whole genome shotgun (WGS) entry which is preliminary data.</text>
</comment>
<name>A0ABV0EAU5_9BURK</name>
<evidence type="ECO:0000313" key="5">
    <source>
        <dbReference type="EMBL" id="MEO1759391.1"/>
    </source>
</evidence>
<reference evidence="5 6" key="1">
    <citation type="submission" date="2024-01" db="EMBL/GenBank/DDBJ databases">
        <title>The diversity of rhizobia nodulating Mimosa spp. in eleven states of Brazil covering several biomes is determined by host plant, location, and edaphic factors.</title>
        <authorList>
            <person name="Rouws L."/>
            <person name="Barauna A."/>
            <person name="Beukes C."/>
            <person name="De Faria S.M."/>
            <person name="Gross E."/>
            <person name="Dos Reis Junior F.B."/>
            <person name="Simon M."/>
            <person name="Maluk M."/>
            <person name="Odee D.W."/>
            <person name="Kenicer G."/>
            <person name="Young J.P.W."/>
            <person name="Reis V.M."/>
            <person name="Zilli J."/>
            <person name="James E.K."/>
        </authorList>
    </citation>
    <scope>NUCLEOTIDE SEQUENCE [LARGE SCALE GENOMIC DNA]</scope>
    <source>
        <strain evidence="5 6">JHI1651</strain>
    </source>
</reference>
<keyword evidence="1" id="KW-0805">Transcription regulation</keyword>
<accession>A0ABV0EAU5</accession>
<proteinExistence type="predicted"/>
<organism evidence="5 6">
    <name type="scientific">Paraburkholderia caribensis</name>
    <dbReference type="NCBI Taxonomy" id="75105"/>
    <lineage>
        <taxon>Bacteria</taxon>
        <taxon>Pseudomonadati</taxon>
        <taxon>Pseudomonadota</taxon>
        <taxon>Betaproteobacteria</taxon>
        <taxon>Burkholderiales</taxon>
        <taxon>Burkholderiaceae</taxon>
        <taxon>Paraburkholderia</taxon>
    </lineage>
</organism>
<dbReference type="SMART" id="SM00354">
    <property type="entry name" value="HTH_LACI"/>
    <property type="match status" value="1"/>
</dbReference>
<gene>
    <name evidence="5" type="ORF">VOI32_36495</name>
</gene>
<dbReference type="PROSITE" id="PS50932">
    <property type="entry name" value="HTH_LACI_2"/>
    <property type="match status" value="1"/>
</dbReference>
<sequence>MQLLQSYPNGRVFDNLGRGPFKMDAEMSVQTLVQKSGRTREAKVRLEDVAKRLGVSVATVSRSLAGHPAISSETRGAVRAVASELGYRIPTQGRRGKKSSTKLIGVVVGALHNRFMTLLLTHLHDALQELGYQMTLVIDSMNDSQNLQALRPLIEGYLDGLIFATATLDSPVIAEMQRRAIPLVLVVRSVDDVRVDTVEIDNVHAGAVAAEHLYQLGHRRIGLVMGPQNTSTSRDRAKGALTYLADIGISSEAVTLMWSDYTTEAGYSSAMAIFNEADPVTAIVAGNDTIALGVLEAAARRAIKVPEQLSVIGFDDMPLAGSPLVALTSIRQPVRAMARTAARRLIDRIRAGGMGAPVHDVLPIQLVRRETTGPRHDGA</sequence>
<evidence type="ECO:0000259" key="4">
    <source>
        <dbReference type="PROSITE" id="PS50932"/>
    </source>
</evidence>
<evidence type="ECO:0000256" key="3">
    <source>
        <dbReference type="ARBA" id="ARBA00023163"/>
    </source>
</evidence>
<dbReference type="EMBL" id="JAYLVJ010000076">
    <property type="protein sequence ID" value="MEO1759391.1"/>
    <property type="molecule type" value="Genomic_DNA"/>
</dbReference>
<dbReference type="CDD" id="cd01392">
    <property type="entry name" value="HTH_LacI"/>
    <property type="match status" value="1"/>
</dbReference>
<dbReference type="Proteomes" id="UP001462961">
    <property type="component" value="Unassembled WGS sequence"/>
</dbReference>
<dbReference type="Pfam" id="PF00356">
    <property type="entry name" value="LacI"/>
    <property type="match status" value="1"/>
</dbReference>
<dbReference type="InterPro" id="IPR000843">
    <property type="entry name" value="HTH_LacI"/>
</dbReference>